<dbReference type="PANTHER" id="PTHR46573:SF1">
    <property type="entry name" value="WD REPEAT, SAM AND U-BOX DOMAIN-CONTAINING PROTEIN 1"/>
    <property type="match status" value="1"/>
</dbReference>
<name>A0A7M5UFW1_9CNID</name>
<dbReference type="GO" id="GO:0016567">
    <property type="term" value="P:protein ubiquitination"/>
    <property type="evidence" value="ECO:0007669"/>
    <property type="project" value="InterPro"/>
</dbReference>
<dbReference type="InterPro" id="IPR052085">
    <property type="entry name" value="WD-SAM-U-box"/>
</dbReference>
<dbReference type="InterPro" id="IPR013083">
    <property type="entry name" value="Znf_RING/FYVE/PHD"/>
</dbReference>
<sequence length="441" mass="50359">MAAARWSSINQKSEALQDQVFKLIGPRCVALSTAVAELHLLTRTQYGVDYWKKEHSGVVCFVKDNPRRSFFIMVIDLEQKAIVWEYELFFRGLEFNTTSTAPNFYIIVQNEGQTRFGFNFSDIAEAQNFVGVIKKKIEERKQKRILVRTHTNTMQQLRASRAPSLSLPSTTGQFYASIGDAGPLDHKNIVQDSRWQMLFQHAGVTENQLNDEETLKFIFDFVNSHGGITKATSEFKQVGSSSFLSNEKERNSNAAGSSSKQNEIPSEKAPRKNSGDWRVKQLDSWTVEDVCDWLKDISLEEYCELFRFHAIDGVELMEQNESLVDALKIERIGHRRKIIRNLSQLLDKENEDGKNGQEKAKNNERSKTESGPPDELLCPITQELMTDPVIVADGYTYERTSITQWFETGNHRSPMTNLPLKNKDLVPNRSLKDAINRHLGD</sequence>
<evidence type="ECO:0000256" key="5">
    <source>
        <dbReference type="SAM" id="MobiDB-lite"/>
    </source>
</evidence>
<dbReference type="Gene3D" id="3.30.40.10">
    <property type="entry name" value="Zinc/RING finger domain, C3HC4 (zinc finger)"/>
    <property type="match status" value="1"/>
</dbReference>
<dbReference type="PANTHER" id="PTHR46573">
    <property type="entry name" value="WD REPEAT, SAM AND U-BOX DOMAIN-CONTAINING PROTEIN 1"/>
    <property type="match status" value="1"/>
</dbReference>
<dbReference type="AlphaFoldDB" id="A0A7M5UFW1"/>
<dbReference type="SMART" id="SM00504">
    <property type="entry name" value="Ubox"/>
    <property type="match status" value="1"/>
</dbReference>
<dbReference type="CDD" id="cd16655">
    <property type="entry name" value="RING-Ubox_WDSUB1-like"/>
    <property type="match status" value="1"/>
</dbReference>
<dbReference type="SUPFAM" id="SSF47912">
    <property type="entry name" value="Wiscott-Aldrich syndrome protein, WASP, C-terminal domain"/>
    <property type="match status" value="1"/>
</dbReference>
<dbReference type="SMART" id="SM00454">
    <property type="entry name" value="SAM"/>
    <property type="match status" value="1"/>
</dbReference>
<dbReference type="InterPro" id="IPR003613">
    <property type="entry name" value="Ubox_domain"/>
</dbReference>
<feature type="domain" description="U-box" evidence="8">
    <location>
        <begin position="371"/>
        <end position="441"/>
    </location>
</feature>
<dbReference type="GO" id="GO:0004842">
    <property type="term" value="F:ubiquitin-protein transferase activity"/>
    <property type="evidence" value="ECO:0007669"/>
    <property type="project" value="InterPro"/>
</dbReference>
<feature type="compositionally biased region" description="Basic and acidic residues" evidence="5">
    <location>
        <begin position="265"/>
        <end position="275"/>
    </location>
</feature>
<comment type="subcellular location">
    <subcellularLocation>
        <location evidence="1">Cytoplasm</location>
        <location evidence="1">Cytoskeleton</location>
    </subcellularLocation>
</comment>
<keyword evidence="2" id="KW-0963">Cytoplasm</keyword>
<dbReference type="EnsemblMetazoa" id="CLYHEMT000618.1">
    <property type="protein sequence ID" value="CLYHEMP000618.1"/>
    <property type="gene ID" value="CLYHEMG000618"/>
</dbReference>
<dbReference type="InterPro" id="IPR013761">
    <property type="entry name" value="SAM/pointed_sf"/>
</dbReference>
<feature type="domain" description="SAM" evidence="6">
    <location>
        <begin position="285"/>
        <end position="348"/>
    </location>
</feature>
<dbReference type="Pfam" id="PF04564">
    <property type="entry name" value="U-box"/>
    <property type="match status" value="1"/>
</dbReference>
<protein>
    <submittedName>
        <fullName evidence="9">Uncharacterized protein</fullName>
    </submittedName>
</protein>
<feature type="domain" description="WH1" evidence="7">
    <location>
        <begin position="23"/>
        <end position="140"/>
    </location>
</feature>
<dbReference type="OrthoDB" id="1916455at2759"/>
<feature type="compositionally biased region" description="Polar residues" evidence="5">
    <location>
        <begin position="252"/>
        <end position="264"/>
    </location>
</feature>
<dbReference type="GO" id="GO:0005856">
    <property type="term" value="C:cytoskeleton"/>
    <property type="evidence" value="ECO:0007669"/>
    <property type="project" value="UniProtKB-SubCell"/>
</dbReference>
<evidence type="ECO:0000313" key="9">
    <source>
        <dbReference type="EnsemblMetazoa" id="CLYHEMP000618.1"/>
    </source>
</evidence>
<accession>A0A7M5UFW1</accession>
<keyword evidence="3" id="KW-0597">Phosphoprotein</keyword>
<feature type="region of interest" description="Disordered" evidence="5">
    <location>
        <begin position="242"/>
        <end position="275"/>
    </location>
</feature>
<evidence type="ECO:0000259" key="7">
    <source>
        <dbReference type="PROSITE" id="PS50229"/>
    </source>
</evidence>
<dbReference type="Gene3D" id="1.10.150.50">
    <property type="entry name" value="Transcription Factor, Ets-1"/>
    <property type="match status" value="1"/>
</dbReference>
<dbReference type="SUPFAM" id="SSF47769">
    <property type="entry name" value="SAM/Pointed domain"/>
    <property type="match status" value="1"/>
</dbReference>
<evidence type="ECO:0000256" key="3">
    <source>
        <dbReference type="ARBA" id="ARBA00022553"/>
    </source>
</evidence>
<dbReference type="PROSITE" id="PS51698">
    <property type="entry name" value="U_BOX"/>
    <property type="match status" value="1"/>
</dbReference>
<feature type="region of interest" description="Disordered" evidence="5">
    <location>
        <begin position="349"/>
        <end position="374"/>
    </location>
</feature>
<evidence type="ECO:0000259" key="6">
    <source>
        <dbReference type="PROSITE" id="PS50105"/>
    </source>
</evidence>
<dbReference type="Proteomes" id="UP000594262">
    <property type="component" value="Unplaced"/>
</dbReference>
<dbReference type="Pfam" id="PF07647">
    <property type="entry name" value="SAM_2"/>
    <property type="match status" value="1"/>
</dbReference>
<dbReference type="Gene3D" id="2.30.29.30">
    <property type="entry name" value="Pleckstrin-homology domain (PH domain)/Phosphotyrosine-binding domain (PTB)"/>
    <property type="match status" value="1"/>
</dbReference>
<organism evidence="9 10">
    <name type="scientific">Clytia hemisphaerica</name>
    <dbReference type="NCBI Taxonomy" id="252671"/>
    <lineage>
        <taxon>Eukaryota</taxon>
        <taxon>Metazoa</taxon>
        <taxon>Cnidaria</taxon>
        <taxon>Hydrozoa</taxon>
        <taxon>Hydroidolina</taxon>
        <taxon>Leptothecata</taxon>
        <taxon>Obeliida</taxon>
        <taxon>Clytiidae</taxon>
        <taxon>Clytia</taxon>
    </lineage>
</organism>
<dbReference type="InterPro" id="IPR001660">
    <property type="entry name" value="SAM"/>
</dbReference>
<dbReference type="GeneID" id="136800247"/>
<keyword evidence="4" id="KW-0206">Cytoskeleton</keyword>
<dbReference type="InterPro" id="IPR011026">
    <property type="entry name" value="WAS_C"/>
</dbReference>
<dbReference type="PROSITE" id="PS50229">
    <property type="entry name" value="WH1"/>
    <property type="match status" value="1"/>
</dbReference>
<dbReference type="InterPro" id="IPR036936">
    <property type="entry name" value="CRIB_dom_sf"/>
</dbReference>
<dbReference type="Pfam" id="PF00568">
    <property type="entry name" value="WH1"/>
    <property type="match status" value="1"/>
</dbReference>
<evidence type="ECO:0000256" key="2">
    <source>
        <dbReference type="ARBA" id="ARBA00022490"/>
    </source>
</evidence>
<dbReference type="SMART" id="SM00461">
    <property type="entry name" value="WH1"/>
    <property type="match status" value="1"/>
</dbReference>
<reference evidence="9" key="1">
    <citation type="submission" date="2021-01" db="UniProtKB">
        <authorList>
            <consortium name="EnsemblMetazoa"/>
        </authorList>
    </citation>
    <scope>IDENTIFICATION</scope>
</reference>
<dbReference type="SUPFAM" id="SSF50729">
    <property type="entry name" value="PH domain-like"/>
    <property type="match status" value="1"/>
</dbReference>
<dbReference type="InterPro" id="IPR011993">
    <property type="entry name" value="PH-like_dom_sf"/>
</dbReference>
<dbReference type="SUPFAM" id="SSF57850">
    <property type="entry name" value="RING/U-box"/>
    <property type="match status" value="1"/>
</dbReference>
<proteinExistence type="predicted"/>
<dbReference type="PROSITE" id="PS50105">
    <property type="entry name" value="SAM_DOMAIN"/>
    <property type="match status" value="1"/>
</dbReference>
<dbReference type="RefSeq" id="XP_066912969.1">
    <property type="nucleotide sequence ID" value="XM_067056868.1"/>
</dbReference>
<dbReference type="GO" id="GO:0007015">
    <property type="term" value="P:actin filament organization"/>
    <property type="evidence" value="ECO:0007669"/>
    <property type="project" value="InterPro"/>
</dbReference>
<evidence type="ECO:0000259" key="8">
    <source>
        <dbReference type="PROSITE" id="PS51698"/>
    </source>
</evidence>
<dbReference type="InterPro" id="IPR000697">
    <property type="entry name" value="WH1/EVH1_dom"/>
</dbReference>
<evidence type="ECO:0000313" key="10">
    <source>
        <dbReference type="Proteomes" id="UP000594262"/>
    </source>
</evidence>
<feature type="compositionally biased region" description="Basic and acidic residues" evidence="5">
    <location>
        <begin position="349"/>
        <end position="368"/>
    </location>
</feature>
<evidence type="ECO:0000256" key="4">
    <source>
        <dbReference type="ARBA" id="ARBA00023212"/>
    </source>
</evidence>
<keyword evidence="10" id="KW-1185">Reference proteome</keyword>
<dbReference type="Gene3D" id="3.90.810.10">
    <property type="entry name" value="CRIB domain"/>
    <property type="match status" value="1"/>
</dbReference>
<evidence type="ECO:0000256" key="1">
    <source>
        <dbReference type="ARBA" id="ARBA00004245"/>
    </source>
</evidence>